<evidence type="ECO:0000256" key="1">
    <source>
        <dbReference type="ARBA" id="ARBA00007381"/>
    </source>
</evidence>
<dbReference type="InterPro" id="IPR043129">
    <property type="entry name" value="ATPase_NBD"/>
</dbReference>
<dbReference type="PROSITE" id="PS01036">
    <property type="entry name" value="HSP70_3"/>
    <property type="match status" value="1"/>
</dbReference>
<dbReference type="GO" id="GO:0140662">
    <property type="term" value="F:ATP-dependent protein folding chaperone"/>
    <property type="evidence" value="ECO:0007669"/>
    <property type="project" value="InterPro"/>
</dbReference>
<dbReference type="OrthoDB" id="3066195at2759"/>
<dbReference type="InterPro" id="IPR013126">
    <property type="entry name" value="Hsp_70_fam"/>
</dbReference>
<dbReference type="Gene3D" id="2.60.34.10">
    <property type="entry name" value="Substrate Binding Domain Of DNAk, Chain A, domain 1"/>
    <property type="match status" value="1"/>
</dbReference>
<reference evidence="10 11" key="1">
    <citation type="submission" date="2015-12" db="EMBL/GenBank/DDBJ databases">
        <title>The genome of Folsomia candida.</title>
        <authorList>
            <person name="Faddeeva A."/>
            <person name="Derks M.F."/>
            <person name="Anvar Y."/>
            <person name="Smit S."/>
            <person name="Van Straalen N."/>
            <person name="Roelofs D."/>
        </authorList>
    </citation>
    <scope>NUCLEOTIDE SEQUENCE [LARGE SCALE GENOMIC DNA]</scope>
    <source>
        <strain evidence="10 11">VU population</strain>
        <tissue evidence="10">Whole body</tissue>
    </source>
</reference>
<evidence type="ECO:0000256" key="7">
    <source>
        <dbReference type="RuleBase" id="RU003322"/>
    </source>
</evidence>
<dbReference type="InterPro" id="IPR018181">
    <property type="entry name" value="Heat_shock_70_CS"/>
</dbReference>
<evidence type="ECO:0000259" key="9">
    <source>
        <dbReference type="Pfam" id="PF13873"/>
    </source>
</evidence>
<accession>A0A226D9K5</accession>
<dbReference type="PANTHER" id="PTHR19375">
    <property type="entry name" value="HEAT SHOCK PROTEIN 70KDA"/>
    <property type="match status" value="1"/>
</dbReference>
<dbReference type="FunFam" id="3.30.420.40:FF:000545">
    <property type="entry name" value="Endoplasmic reticulum chaperone BiP"/>
    <property type="match status" value="1"/>
</dbReference>
<dbReference type="InterPro" id="IPR029047">
    <property type="entry name" value="HSP70_peptide-bd_sf"/>
</dbReference>
<dbReference type="EMBL" id="LNIX01000030">
    <property type="protein sequence ID" value="OXA41301.1"/>
    <property type="molecule type" value="Genomic_DNA"/>
</dbReference>
<dbReference type="FunFam" id="3.90.640.10:FF:000002">
    <property type="entry name" value="Heat shock 70 kDa"/>
    <property type="match status" value="1"/>
</dbReference>
<dbReference type="InterPro" id="IPR028002">
    <property type="entry name" value="Myb_DNA-bind_5"/>
</dbReference>
<evidence type="ECO:0000256" key="5">
    <source>
        <dbReference type="ARBA" id="ARBA00022840"/>
    </source>
</evidence>
<dbReference type="Pfam" id="PF13873">
    <property type="entry name" value="Myb_DNA-bind_5"/>
    <property type="match status" value="1"/>
</dbReference>
<keyword evidence="5 7" id="KW-0067">ATP-binding</keyword>
<keyword evidence="11" id="KW-1185">Reference proteome</keyword>
<comment type="subunit">
    <text evidence="2">Self-associates forming complexes of several hundred monomers.</text>
</comment>
<dbReference type="Gene3D" id="3.90.640.10">
    <property type="entry name" value="Actin, Chain A, domain 4"/>
    <property type="match status" value="1"/>
</dbReference>
<dbReference type="Proteomes" id="UP000198287">
    <property type="component" value="Unassembled WGS sequence"/>
</dbReference>
<dbReference type="PRINTS" id="PR00301">
    <property type="entry name" value="HEATSHOCK70"/>
</dbReference>
<dbReference type="Pfam" id="PF00012">
    <property type="entry name" value="HSP70"/>
    <property type="match status" value="1"/>
</dbReference>
<name>A0A226D9K5_FOLCA</name>
<evidence type="ECO:0000256" key="8">
    <source>
        <dbReference type="SAM" id="MobiDB-lite"/>
    </source>
</evidence>
<evidence type="ECO:0000313" key="10">
    <source>
        <dbReference type="EMBL" id="OXA41301.1"/>
    </source>
</evidence>
<dbReference type="SUPFAM" id="SSF53067">
    <property type="entry name" value="Actin-like ATPase domain"/>
    <property type="match status" value="2"/>
</dbReference>
<protein>
    <recommendedName>
        <fullName evidence="3">Regulatory protein zeste</fullName>
    </recommendedName>
</protein>
<evidence type="ECO:0000256" key="3">
    <source>
        <dbReference type="ARBA" id="ARBA00016807"/>
    </source>
</evidence>
<evidence type="ECO:0000256" key="6">
    <source>
        <dbReference type="ARBA" id="ARBA00025466"/>
    </source>
</evidence>
<dbReference type="STRING" id="158441.A0A226D9K5"/>
<gene>
    <name evidence="10" type="ORF">Fcan01_24050</name>
</gene>
<feature type="region of interest" description="Disordered" evidence="8">
    <location>
        <begin position="596"/>
        <end position="617"/>
    </location>
</feature>
<evidence type="ECO:0000256" key="4">
    <source>
        <dbReference type="ARBA" id="ARBA00022741"/>
    </source>
</evidence>
<proteinExistence type="inferred from homology"/>
<keyword evidence="4 7" id="KW-0547">Nucleotide-binding</keyword>
<evidence type="ECO:0000313" key="11">
    <source>
        <dbReference type="Proteomes" id="UP000198287"/>
    </source>
</evidence>
<dbReference type="Gene3D" id="3.30.420.40">
    <property type="match status" value="2"/>
</dbReference>
<organism evidence="10 11">
    <name type="scientific">Folsomia candida</name>
    <name type="common">Springtail</name>
    <dbReference type="NCBI Taxonomy" id="158441"/>
    <lineage>
        <taxon>Eukaryota</taxon>
        <taxon>Metazoa</taxon>
        <taxon>Ecdysozoa</taxon>
        <taxon>Arthropoda</taxon>
        <taxon>Hexapoda</taxon>
        <taxon>Collembola</taxon>
        <taxon>Entomobryomorpha</taxon>
        <taxon>Isotomoidea</taxon>
        <taxon>Isotomidae</taxon>
        <taxon>Proisotominae</taxon>
        <taxon>Folsomia</taxon>
    </lineage>
</organism>
<evidence type="ECO:0000256" key="2">
    <source>
        <dbReference type="ARBA" id="ARBA00011764"/>
    </source>
</evidence>
<dbReference type="SUPFAM" id="SSF100920">
    <property type="entry name" value="Heat shock protein 70kD (HSP70), peptide-binding domain"/>
    <property type="match status" value="1"/>
</dbReference>
<sequence>MILAYMRETAESYLGVNVTHAVVTVPAYFNNAQRQATRDAAEIAGLHVMKIINEPTSAAMAYWDRTTFDQNQRVLVYDLGGGTLDVTILDIDKEGFMVTATNGNAHLGGEDFERNVVSYFVSRLKKKINVDISQNDGALQKLRREVERVKRVLSKITLATVEVENFLNGQDFSETLTRAKFEDLNYDLFKETLLSIDRVLEDKGLSSGDIDKLILVGGSTRIPKIRQMVQDYVRLEAVSATAVNPDEAVAIGAAVQAGILAGHLDIVDADVLPFTLGLGIKDDQMSVLLERNTPIPASRTKGFTTIKDNQEVVEFPVYEGERPFASDNNFLGSFELGGILPAPKDVPDIQVTFSVNSDGILVVRAKDVATGNVNAITIKNDHGGMSPGEIKRKIREAKDFAREDERVREAFAAKDDLERVLITDEIEQWFAGQDTLQETHAYQEQLGKLEKILHPLECEALVDTVGLHYDALFGRFSSTLTNNRKNELWDDVTEKVNAVSSVNIPRSVAEVKKKYQVLKSSVKKIETNNSNEMKKTGGGSAILQPQNTVGEKILALVPRVESSGIEGGIDISKMSTVDTAPLNLISVTGLIPIGDTGSRTNKPADASEENAPHFFKKQTKRPLETTLFALQAKQVKLLETQTMQLAQIVDLLAERNSIEKEKLQIMKNN</sequence>
<feature type="domain" description="Myb/SANT-like DNA-binding" evidence="9">
    <location>
        <begin position="457"/>
        <end position="524"/>
    </location>
</feature>
<dbReference type="AlphaFoldDB" id="A0A226D9K5"/>
<comment type="function">
    <text evidence="6">Involved in transvection phenomena (= synapsis-dependent gene expression), where the synaptic pairing of chromosomes carrying genes with which zeste interacts influences the expression of these genes. Zeste binds to DNA and stimulates transcription from a nearby promoter.</text>
</comment>
<comment type="caution">
    <text evidence="10">The sequence shown here is derived from an EMBL/GenBank/DDBJ whole genome shotgun (WGS) entry which is preliminary data.</text>
</comment>
<comment type="similarity">
    <text evidence="1 7">Belongs to the heat shock protein 70 family.</text>
</comment>
<dbReference type="GO" id="GO:0005524">
    <property type="term" value="F:ATP binding"/>
    <property type="evidence" value="ECO:0007669"/>
    <property type="project" value="UniProtKB-KW"/>
</dbReference>
<dbReference type="PROSITE" id="PS00329">
    <property type="entry name" value="HSP70_2"/>
    <property type="match status" value="1"/>
</dbReference>